<feature type="chain" id="PRO_5002262449" description="Acidic protein" evidence="2">
    <location>
        <begin position="31"/>
        <end position="104"/>
    </location>
</feature>
<organism evidence="3">
    <name type="scientific">Oryza barthii</name>
    <dbReference type="NCBI Taxonomy" id="65489"/>
    <lineage>
        <taxon>Eukaryota</taxon>
        <taxon>Viridiplantae</taxon>
        <taxon>Streptophyta</taxon>
        <taxon>Embryophyta</taxon>
        <taxon>Tracheophyta</taxon>
        <taxon>Spermatophyta</taxon>
        <taxon>Magnoliopsida</taxon>
        <taxon>Liliopsida</taxon>
        <taxon>Poales</taxon>
        <taxon>Poaceae</taxon>
        <taxon>BOP clade</taxon>
        <taxon>Oryzoideae</taxon>
        <taxon>Oryzeae</taxon>
        <taxon>Oryzinae</taxon>
        <taxon>Oryza</taxon>
    </lineage>
</organism>
<evidence type="ECO:0008006" key="5">
    <source>
        <dbReference type="Google" id="ProtNLM"/>
    </source>
</evidence>
<reference evidence="3" key="1">
    <citation type="journal article" date="2009" name="Rice">
        <title>De Novo Next Generation Sequencing of Plant Genomes.</title>
        <authorList>
            <person name="Rounsley S."/>
            <person name="Marri P.R."/>
            <person name="Yu Y."/>
            <person name="He R."/>
            <person name="Sisneros N."/>
            <person name="Goicoechea J.L."/>
            <person name="Lee S.J."/>
            <person name="Angelova A."/>
            <person name="Kudrna D."/>
            <person name="Luo M."/>
            <person name="Affourtit J."/>
            <person name="Desany B."/>
            <person name="Knight J."/>
            <person name="Niazi F."/>
            <person name="Egholm M."/>
            <person name="Wing R.A."/>
        </authorList>
    </citation>
    <scope>NUCLEOTIDE SEQUENCE [LARGE SCALE GENOMIC DNA]</scope>
    <source>
        <strain evidence="3">cv. IRGC 105608</strain>
    </source>
</reference>
<keyword evidence="2" id="KW-0732">Signal</keyword>
<dbReference type="PaxDb" id="65489-OBART03G41850.1"/>
<feature type="signal peptide" evidence="2">
    <location>
        <begin position="1"/>
        <end position="30"/>
    </location>
</feature>
<dbReference type="Gramene" id="OBART03G41850.1">
    <property type="protein sequence ID" value="OBART03G41850.1"/>
    <property type="gene ID" value="OBART03G41850"/>
</dbReference>
<dbReference type="AlphaFoldDB" id="A0A0D3FRP4"/>
<dbReference type="HOGENOM" id="CLU_178847_0_0_1"/>
<feature type="compositionally biased region" description="Low complexity" evidence="1">
    <location>
        <begin position="77"/>
        <end position="91"/>
    </location>
</feature>
<proteinExistence type="predicted"/>
<dbReference type="EnsemblPlants" id="OBART03G41850.1">
    <property type="protein sequence ID" value="OBART03G41850.1"/>
    <property type="gene ID" value="OBART03G41850"/>
</dbReference>
<name>A0A0D3FRP4_9ORYZ</name>
<reference evidence="3" key="2">
    <citation type="submission" date="2015-03" db="UniProtKB">
        <authorList>
            <consortium name="EnsemblPlants"/>
        </authorList>
    </citation>
    <scope>IDENTIFICATION</scope>
</reference>
<keyword evidence="4" id="KW-1185">Reference proteome</keyword>
<evidence type="ECO:0000256" key="2">
    <source>
        <dbReference type="SAM" id="SignalP"/>
    </source>
</evidence>
<evidence type="ECO:0000313" key="3">
    <source>
        <dbReference type="EnsemblPlants" id="OBART03G41850.1"/>
    </source>
</evidence>
<evidence type="ECO:0000256" key="1">
    <source>
        <dbReference type="SAM" id="MobiDB-lite"/>
    </source>
</evidence>
<sequence length="104" mass="11327">MVVMVRRQRQQKQQVMVVVMVCWALVATAARGNCRDECLAGCQGWAIICHLSCNSACLGEVGISAMSTATPQSITDQNQQHPSQQQQQAQQSVSVLKGLDPDKI</sequence>
<dbReference type="Proteomes" id="UP000026960">
    <property type="component" value="Chromosome 3"/>
</dbReference>
<feature type="region of interest" description="Disordered" evidence="1">
    <location>
        <begin position="70"/>
        <end position="104"/>
    </location>
</feature>
<protein>
    <recommendedName>
        <fullName evidence="5">Acidic protein</fullName>
    </recommendedName>
</protein>
<evidence type="ECO:0000313" key="4">
    <source>
        <dbReference type="Proteomes" id="UP000026960"/>
    </source>
</evidence>
<accession>A0A0D3FRP4</accession>